<reference evidence="3" key="3">
    <citation type="submission" date="2022-04" db="EMBL/GenBank/DDBJ databases">
        <title>Emergence of ST220 Acinetobacter pittii strain in bloodstream infection, which co-producing chromosomal NDM-1 and OXA-820 carbapenemases.</title>
        <authorList>
            <person name="Tian C."/>
            <person name="Xing M."/>
            <person name="Fu L."/>
            <person name="Xia D."/>
        </authorList>
    </citation>
    <scope>NUCLEOTIDE SEQUENCE</scope>
    <source>
        <strain evidence="3">TCM</strain>
    </source>
</reference>
<dbReference type="EMBL" id="AP021936">
    <property type="protein sequence ID" value="BBQ50506.1"/>
    <property type="molecule type" value="Genomic_DNA"/>
</dbReference>
<gene>
    <name evidence="2" type="ORF">JDA50_04455</name>
    <name evidence="3" type="ORF">MWH18_19265</name>
    <name evidence="1" type="ORF">WP2W18E11_35040</name>
</gene>
<evidence type="ECO:0000313" key="1">
    <source>
        <dbReference type="EMBL" id="BBQ50506.1"/>
    </source>
</evidence>
<evidence type="ECO:0000313" key="3">
    <source>
        <dbReference type="EMBL" id="USU94430.1"/>
    </source>
</evidence>
<protein>
    <submittedName>
        <fullName evidence="2">NPP1 family protein</fullName>
    </submittedName>
</protein>
<dbReference type="Pfam" id="PF05630">
    <property type="entry name" value="NPP1"/>
    <property type="match status" value="1"/>
</dbReference>
<dbReference type="EMBL" id="JAEFCT010000003">
    <property type="protein sequence ID" value="MBK1443696.1"/>
    <property type="molecule type" value="Genomic_DNA"/>
</dbReference>
<proteinExistence type="predicted"/>
<dbReference type="Proteomes" id="UP000515758">
    <property type="component" value="Chromosome"/>
</dbReference>
<dbReference type="Proteomes" id="UP001055514">
    <property type="component" value="Chromosome"/>
</dbReference>
<dbReference type="Proteomes" id="UP000660083">
    <property type="component" value="Unassembled WGS sequence"/>
</dbReference>
<accession>A0A1C2W6L9</accession>
<dbReference type="AlphaFoldDB" id="A0A1C2W6L9"/>
<name>A0A1C2W6L9_ACIPI</name>
<sequence length="268" mass="29705">MIYSTQGFSKDWSQVPLCSTDQPACITGLSTLKPVNLENGKIVFDFDTDGCLASAPVQKQGENYFPNNGLDTSGTLEGQCSYRDQLSKANIIYKEKCTTYQNSIYCGRIFALYTVKDKAVNGSLDFIGHRHDLEHAVVWMKDGKVTHIGVSAHGELINTPANQSPLAKEYGNNAYAVVYHKDGVLTHALRLATSKTSNNIQVVNEVPENPTGKWVLPNVIEIDQAPTNYINTLFSSDYGQATLEIKPSRIINFLNSKKPAEWNNVTFY</sequence>
<reference evidence="1 4" key="1">
    <citation type="submission" date="2019-12" db="EMBL/GenBank/DDBJ databases">
        <title>complete genome sequences of Acinetobacter pittii str. WP2-W18-ESBL-11 isolated from wastewater treatment plant effluent.</title>
        <authorList>
            <person name="Sekizuka T."/>
            <person name="Itokawa K."/>
            <person name="Yatsu K."/>
            <person name="Inamine Y."/>
            <person name="Kuroda M."/>
        </authorList>
    </citation>
    <scope>NUCLEOTIDE SEQUENCE [LARGE SCALE GENOMIC DNA]</scope>
    <source>
        <strain evidence="1 4">WP2-W18-ESBL-11</strain>
    </source>
</reference>
<reference evidence="2" key="2">
    <citation type="submission" date="2020-12" db="EMBL/GenBank/DDBJ databases">
        <authorList>
            <person name="Chopjitt P."/>
        </authorList>
    </citation>
    <scope>NUCLEOTIDE SEQUENCE</scope>
    <source>
        <strain evidence="2">AP1</strain>
    </source>
</reference>
<dbReference type="RefSeq" id="WP_002114678.1">
    <property type="nucleotide sequence ID" value="NZ_AP021936.1"/>
</dbReference>
<evidence type="ECO:0000313" key="2">
    <source>
        <dbReference type="EMBL" id="MBK1443696.1"/>
    </source>
</evidence>
<dbReference type="EMBL" id="CP095407">
    <property type="protein sequence ID" value="USU94430.1"/>
    <property type="molecule type" value="Genomic_DNA"/>
</dbReference>
<dbReference type="PANTHER" id="PTHR33657">
    <property type="entry name" value="DOMAIN PROTEIN, PUTATIVE (AFU_ORTHOLOGUE AFUA_5G00600)-RELATED"/>
    <property type="match status" value="1"/>
</dbReference>
<dbReference type="InterPro" id="IPR008701">
    <property type="entry name" value="NPP1"/>
</dbReference>
<accession>K9CS66</accession>
<dbReference type="PANTHER" id="PTHR33657:SF6">
    <property type="entry name" value="SECRETED PROTEIN"/>
    <property type="match status" value="1"/>
</dbReference>
<evidence type="ECO:0000313" key="5">
    <source>
        <dbReference type="Proteomes" id="UP000660083"/>
    </source>
</evidence>
<evidence type="ECO:0000313" key="4">
    <source>
        <dbReference type="Proteomes" id="UP000515758"/>
    </source>
</evidence>
<organism evidence="2 5">
    <name type="scientific">Acinetobacter pittii</name>
    <name type="common">Acinetobacter genomosp. 3</name>
    <dbReference type="NCBI Taxonomy" id="48296"/>
    <lineage>
        <taxon>Bacteria</taxon>
        <taxon>Pseudomonadati</taxon>
        <taxon>Pseudomonadota</taxon>
        <taxon>Gammaproteobacteria</taxon>
        <taxon>Moraxellales</taxon>
        <taxon>Moraxellaceae</taxon>
        <taxon>Acinetobacter</taxon>
        <taxon>Acinetobacter calcoaceticus/baumannii complex</taxon>
    </lineage>
</organism>
<dbReference type="PIRSF" id="PIRSF029958">
    <property type="entry name" value="Necrosis-inducing_protein"/>
    <property type="match status" value="1"/>
</dbReference>